<dbReference type="Proteomes" id="UP000786811">
    <property type="component" value="Unassembled WGS sequence"/>
</dbReference>
<keyword evidence="2" id="KW-1185">Reference proteome</keyword>
<evidence type="ECO:0000313" key="1">
    <source>
        <dbReference type="EMBL" id="CAG5092972.1"/>
    </source>
</evidence>
<evidence type="ECO:0000313" key="2">
    <source>
        <dbReference type="Proteomes" id="UP000786811"/>
    </source>
</evidence>
<name>A0A8J2HBH7_COTCN</name>
<sequence>MVYTRNPYTQYAPPPWNQVKFANANSSSKTKSTLYSLQYPKSYLQLVTRQALVREKETNSQNLLVYFSLSRNVVEVPFSFRKHSFSRQYQITPPFKMSAENKDGKNVLFKFDHTFTKIASTGEWMNSPEFESPKIPTVKFSVSASI</sequence>
<protein>
    <submittedName>
        <fullName evidence="1">Uncharacterized protein</fullName>
    </submittedName>
</protein>
<organism evidence="1 2">
    <name type="scientific">Cotesia congregata</name>
    <name type="common">Parasitoid wasp</name>
    <name type="synonym">Apanteles congregatus</name>
    <dbReference type="NCBI Taxonomy" id="51543"/>
    <lineage>
        <taxon>Eukaryota</taxon>
        <taxon>Metazoa</taxon>
        <taxon>Ecdysozoa</taxon>
        <taxon>Arthropoda</taxon>
        <taxon>Hexapoda</taxon>
        <taxon>Insecta</taxon>
        <taxon>Pterygota</taxon>
        <taxon>Neoptera</taxon>
        <taxon>Endopterygota</taxon>
        <taxon>Hymenoptera</taxon>
        <taxon>Apocrita</taxon>
        <taxon>Ichneumonoidea</taxon>
        <taxon>Braconidae</taxon>
        <taxon>Microgastrinae</taxon>
        <taxon>Cotesia</taxon>
    </lineage>
</organism>
<gene>
    <name evidence="1" type="ORF">HICCMSTLAB_LOCUS6491</name>
</gene>
<proteinExistence type="predicted"/>
<dbReference type="EMBL" id="CAJNRD030001120">
    <property type="protein sequence ID" value="CAG5092972.1"/>
    <property type="molecule type" value="Genomic_DNA"/>
</dbReference>
<dbReference type="AlphaFoldDB" id="A0A8J2HBH7"/>
<accession>A0A8J2HBH7</accession>
<reference evidence="1" key="1">
    <citation type="submission" date="2021-04" db="EMBL/GenBank/DDBJ databases">
        <authorList>
            <person name="Chebbi M.A.C M."/>
        </authorList>
    </citation>
    <scope>NUCLEOTIDE SEQUENCE</scope>
</reference>
<comment type="caution">
    <text evidence="1">The sequence shown here is derived from an EMBL/GenBank/DDBJ whole genome shotgun (WGS) entry which is preliminary data.</text>
</comment>